<evidence type="ECO:0000313" key="3">
    <source>
        <dbReference type="Proteomes" id="UP000252585"/>
    </source>
</evidence>
<keyword evidence="1" id="KW-1133">Transmembrane helix</keyword>
<sequence length="117" mass="13604">MIQKKAKGRLKKTFKIITSIFVIFFVVLLITTPSRSNLEDWVYENYGYQCDEFGVCQKDNTEVLVMGQHYRIGGIFMSVQRSIEIPGSNEETETIKAFGILNKIYSMEDNRFFEIVN</sequence>
<gene>
    <name evidence="2" type="ORF">DFR57_10484</name>
</gene>
<dbReference type="Proteomes" id="UP000252585">
    <property type="component" value="Unassembled WGS sequence"/>
</dbReference>
<protein>
    <submittedName>
        <fullName evidence="2">Uncharacterized protein</fullName>
    </submittedName>
</protein>
<name>A0A368Y2P0_9BACI</name>
<comment type="caution">
    <text evidence="2">The sequence shown here is derived from an EMBL/GenBank/DDBJ whole genome shotgun (WGS) entry which is preliminary data.</text>
</comment>
<reference evidence="2 3" key="1">
    <citation type="submission" date="2018-07" db="EMBL/GenBank/DDBJ databases">
        <title>Genomic Encyclopedia of Type Strains, Phase IV (KMG-IV): sequencing the most valuable type-strain genomes for metagenomic binning, comparative biology and taxonomic classification.</title>
        <authorList>
            <person name="Goeker M."/>
        </authorList>
    </citation>
    <scope>NUCLEOTIDE SEQUENCE [LARGE SCALE GENOMIC DNA]</scope>
    <source>
        <strain evidence="2 3">DSM 27696</strain>
    </source>
</reference>
<evidence type="ECO:0000313" key="2">
    <source>
        <dbReference type="EMBL" id="RCW73087.1"/>
    </source>
</evidence>
<keyword evidence="1" id="KW-0812">Transmembrane</keyword>
<dbReference type="EMBL" id="QPJJ01000004">
    <property type="protein sequence ID" value="RCW73087.1"/>
    <property type="molecule type" value="Genomic_DNA"/>
</dbReference>
<keyword evidence="3" id="KW-1185">Reference proteome</keyword>
<organism evidence="2 3">
    <name type="scientific">Saliterribacillus persicus</name>
    <dbReference type="NCBI Taxonomy" id="930114"/>
    <lineage>
        <taxon>Bacteria</taxon>
        <taxon>Bacillati</taxon>
        <taxon>Bacillota</taxon>
        <taxon>Bacilli</taxon>
        <taxon>Bacillales</taxon>
        <taxon>Bacillaceae</taxon>
        <taxon>Saliterribacillus</taxon>
    </lineage>
</organism>
<proteinExistence type="predicted"/>
<dbReference type="AlphaFoldDB" id="A0A368Y2P0"/>
<feature type="transmembrane region" description="Helical" evidence="1">
    <location>
        <begin position="12"/>
        <end position="30"/>
    </location>
</feature>
<accession>A0A368Y2P0</accession>
<evidence type="ECO:0000256" key="1">
    <source>
        <dbReference type="SAM" id="Phobius"/>
    </source>
</evidence>
<keyword evidence="1" id="KW-0472">Membrane</keyword>